<evidence type="ECO:0000256" key="4">
    <source>
        <dbReference type="ARBA" id="ARBA00022679"/>
    </source>
</evidence>
<sequence>MDRKALKSLRNLESLRSQSSASLRDSILSTGSVNSVGIVSRIVVSPKNPTGRLSLETADGAVATRCSDSSEFSQDELEQVGSLPFQQKHAWFVQHTAAMEVPWEYGHLLLEIERDNLLHNSCEQLLWATPDQLHQSLRIKFANEPGVDAGGLVREWFTLMTKEVFDDATGLFYRSGNGDGLMINPASAEASVDHLMYYQAIGRFIGRALFEGILIDAHLALPVCKHILGIPITFSDLEFYYQAIGRFIGRALFEGILIDAHLALPVCKHILGIPITFSDLEFVDNDLYKNLKWLRENTGVESLALDFTYVVNVDQMTDKSKVVDLVPNGSNIPVTEENKMEYISLRFRWIIATSISQQLGSLMQGLFSIIPKELLSVFDHQELELLICGIPDIDVLDWKTHTIYVGERDERAIAWFWNVVHEFSNEQKARLLQFTTGSARVPVQGFKALTMNDGRICPFAIQCVSVDECLYPRAHTCFNRIDLPRYDTEKDLRIALSLVIQMEVTGFTIE</sequence>
<evidence type="ECO:0000256" key="3">
    <source>
        <dbReference type="ARBA" id="ARBA00012485"/>
    </source>
</evidence>
<evidence type="ECO:0000313" key="8">
    <source>
        <dbReference type="EMBL" id="OWZ03544.1"/>
    </source>
</evidence>
<dbReference type="GO" id="GO:0005737">
    <property type="term" value="C:cytoplasm"/>
    <property type="evidence" value="ECO:0007669"/>
    <property type="project" value="TreeGrafter"/>
</dbReference>
<dbReference type="PANTHER" id="PTHR11254:SF440">
    <property type="entry name" value="E3 UBIQUITIN-PROTEIN LIGASE NEDD-4"/>
    <property type="match status" value="1"/>
</dbReference>
<dbReference type="PROSITE" id="PS50237">
    <property type="entry name" value="HECT"/>
    <property type="match status" value="1"/>
</dbReference>
<dbReference type="Pfam" id="PF00632">
    <property type="entry name" value="HECT"/>
    <property type="match status" value="1"/>
</dbReference>
<dbReference type="FunFam" id="3.30.2160.10:FF:000001">
    <property type="entry name" value="E3 ubiquitin-protein ligase NEDD4-like"/>
    <property type="match status" value="1"/>
</dbReference>
<dbReference type="AlphaFoldDB" id="A0A225VEJ9"/>
<dbReference type="GO" id="GO:0061630">
    <property type="term" value="F:ubiquitin protein ligase activity"/>
    <property type="evidence" value="ECO:0007669"/>
    <property type="project" value="UniProtKB-EC"/>
</dbReference>
<dbReference type="PANTHER" id="PTHR11254">
    <property type="entry name" value="HECT DOMAIN UBIQUITIN-PROTEIN LIGASE"/>
    <property type="match status" value="1"/>
</dbReference>
<dbReference type="InterPro" id="IPR035983">
    <property type="entry name" value="Hect_E3_ubiquitin_ligase"/>
</dbReference>
<dbReference type="GO" id="GO:0006511">
    <property type="term" value="P:ubiquitin-dependent protein catabolic process"/>
    <property type="evidence" value="ECO:0007669"/>
    <property type="project" value="TreeGrafter"/>
</dbReference>
<keyword evidence="9" id="KW-1185">Reference proteome</keyword>
<dbReference type="STRING" id="4795.A0A225VEJ9"/>
<evidence type="ECO:0000256" key="5">
    <source>
        <dbReference type="ARBA" id="ARBA00022786"/>
    </source>
</evidence>
<gene>
    <name evidence="8" type="ORF">PHMEG_00024711</name>
</gene>
<reference evidence="9" key="1">
    <citation type="submission" date="2017-03" db="EMBL/GenBank/DDBJ databases">
        <title>Phytopthora megakarya and P. palmivora, two closely related causual agents of cacao black pod achieved similar genome size and gene model numbers by different mechanisms.</title>
        <authorList>
            <person name="Ali S."/>
            <person name="Shao J."/>
            <person name="Larry D.J."/>
            <person name="Kronmiller B."/>
            <person name="Shen D."/>
            <person name="Strem M.D."/>
            <person name="Melnick R.L."/>
            <person name="Guiltinan M.J."/>
            <person name="Tyler B.M."/>
            <person name="Meinhardt L.W."/>
            <person name="Bailey B.A."/>
        </authorList>
    </citation>
    <scope>NUCLEOTIDE SEQUENCE [LARGE SCALE GENOMIC DNA]</scope>
    <source>
        <strain evidence="9">zdho120</strain>
    </source>
</reference>
<dbReference type="InterPro" id="IPR050409">
    <property type="entry name" value="E3_ubiq-protein_ligase"/>
</dbReference>
<feature type="active site" description="Glycyl thioester intermediate" evidence="6">
    <location>
        <position position="477"/>
    </location>
</feature>
<dbReference type="Gene3D" id="3.90.1750.10">
    <property type="entry name" value="Hect, E3 ligase catalytic domains"/>
    <property type="match status" value="1"/>
</dbReference>
<name>A0A225VEJ9_9STRA</name>
<dbReference type="SUPFAM" id="SSF56204">
    <property type="entry name" value="Hect, E3 ligase catalytic domain"/>
    <property type="match status" value="2"/>
</dbReference>
<dbReference type="EMBL" id="NBNE01005458">
    <property type="protein sequence ID" value="OWZ03544.1"/>
    <property type="molecule type" value="Genomic_DNA"/>
</dbReference>
<feature type="domain" description="HECT" evidence="7">
    <location>
        <begin position="129"/>
        <end position="510"/>
    </location>
</feature>
<dbReference type="EC" id="2.3.2.26" evidence="3"/>
<dbReference type="CDD" id="cd00078">
    <property type="entry name" value="HECTc"/>
    <property type="match status" value="1"/>
</dbReference>
<comment type="catalytic activity">
    <reaction evidence="1">
        <text>S-ubiquitinyl-[E2 ubiquitin-conjugating enzyme]-L-cysteine + [acceptor protein]-L-lysine = [E2 ubiquitin-conjugating enzyme]-L-cysteine + N(6)-ubiquitinyl-[acceptor protein]-L-lysine.</text>
        <dbReference type="EC" id="2.3.2.26"/>
    </reaction>
</comment>
<keyword evidence="4" id="KW-0808">Transferase</keyword>
<evidence type="ECO:0000256" key="2">
    <source>
        <dbReference type="ARBA" id="ARBA00004906"/>
    </source>
</evidence>
<comment type="pathway">
    <text evidence="2">Protein modification; protein ubiquitination.</text>
</comment>
<dbReference type="GO" id="GO:0016874">
    <property type="term" value="F:ligase activity"/>
    <property type="evidence" value="ECO:0007669"/>
    <property type="project" value="UniProtKB-KW"/>
</dbReference>
<dbReference type="Gene3D" id="3.30.2160.10">
    <property type="entry name" value="Hect, E3 ligase catalytic domain"/>
    <property type="match status" value="1"/>
</dbReference>
<dbReference type="OrthoDB" id="8068875at2759"/>
<keyword evidence="8" id="KW-0436">Ligase</keyword>
<comment type="caution">
    <text evidence="8">The sequence shown here is derived from an EMBL/GenBank/DDBJ whole genome shotgun (WGS) entry which is preliminary data.</text>
</comment>
<organism evidence="8 9">
    <name type="scientific">Phytophthora megakarya</name>
    <dbReference type="NCBI Taxonomy" id="4795"/>
    <lineage>
        <taxon>Eukaryota</taxon>
        <taxon>Sar</taxon>
        <taxon>Stramenopiles</taxon>
        <taxon>Oomycota</taxon>
        <taxon>Peronosporomycetes</taxon>
        <taxon>Peronosporales</taxon>
        <taxon>Peronosporaceae</taxon>
        <taxon>Phytophthora</taxon>
    </lineage>
</organism>
<dbReference type="FunFam" id="3.30.2410.10:FF:000009">
    <property type="entry name" value="Probable E3 ubiquitin-protein ligase HECTD2"/>
    <property type="match status" value="1"/>
</dbReference>
<evidence type="ECO:0000256" key="1">
    <source>
        <dbReference type="ARBA" id="ARBA00000885"/>
    </source>
</evidence>
<dbReference type="InterPro" id="IPR000569">
    <property type="entry name" value="HECT_dom"/>
</dbReference>
<proteinExistence type="predicted"/>
<protein>
    <recommendedName>
        <fullName evidence="3">HECT-type E3 ubiquitin transferase</fullName>
        <ecNumber evidence="3">2.3.2.26</ecNumber>
    </recommendedName>
</protein>
<dbReference type="SMART" id="SM00119">
    <property type="entry name" value="HECTc"/>
    <property type="match status" value="1"/>
</dbReference>
<dbReference type="Gene3D" id="3.30.2410.10">
    <property type="entry name" value="Hect, E3 ligase catalytic domain"/>
    <property type="match status" value="1"/>
</dbReference>
<accession>A0A225VEJ9</accession>
<dbReference type="Proteomes" id="UP000198211">
    <property type="component" value="Unassembled WGS sequence"/>
</dbReference>
<evidence type="ECO:0000259" key="7">
    <source>
        <dbReference type="PROSITE" id="PS50237"/>
    </source>
</evidence>
<dbReference type="GO" id="GO:0016567">
    <property type="term" value="P:protein ubiquitination"/>
    <property type="evidence" value="ECO:0007669"/>
    <property type="project" value="TreeGrafter"/>
</dbReference>
<evidence type="ECO:0000256" key="6">
    <source>
        <dbReference type="PROSITE-ProRule" id="PRU00104"/>
    </source>
</evidence>
<evidence type="ECO:0000313" key="9">
    <source>
        <dbReference type="Proteomes" id="UP000198211"/>
    </source>
</evidence>
<keyword evidence="5 6" id="KW-0833">Ubl conjugation pathway</keyword>